<protein>
    <submittedName>
        <fullName evidence="2">Uncharacterized protein</fullName>
    </submittedName>
</protein>
<dbReference type="Proteomes" id="UP000014977">
    <property type="component" value="Unassembled WGS sequence"/>
</dbReference>
<organism evidence="2 3">
    <name type="scientific">Desulfococcus multivorans DSM 2059</name>
    <dbReference type="NCBI Taxonomy" id="1121405"/>
    <lineage>
        <taxon>Bacteria</taxon>
        <taxon>Pseudomonadati</taxon>
        <taxon>Thermodesulfobacteriota</taxon>
        <taxon>Desulfobacteria</taxon>
        <taxon>Desulfobacterales</taxon>
        <taxon>Desulfococcaceae</taxon>
        <taxon>Desulfococcus</taxon>
    </lineage>
</organism>
<name>S7TBX8_DESML</name>
<feature type="transmembrane region" description="Helical" evidence="1">
    <location>
        <begin position="6"/>
        <end position="24"/>
    </location>
</feature>
<proteinExistence type="predicted"/>
<evidence type="ECO:0000313" key="3">
    <source>
        <dbReference type="Proteomes" id="UP000014977"/>
    </source>
</evidence>
<comment type="caution">
    <text evidence="2">The sequence shown here is derived from an EMBL/GenBank/DDBJ whole genome shotgun (WGS) entry which is preliminary data.</text>
</comment>
<dbReference type="AlphaFoldDB" id="S7TBX8"/>
<reference evidence="2 3" key="1">
    <citation type="journal article" date="2013" name="Genome Announc.">
        <title>Draft genome sequences for three mercury-methylating, sulfate-reducing bacteria.</title>
        <authorList>
            <person name="Brown S.D."/>
            <person name="Hurt R.A.Jr."/>
            <person name="Gilmour C.C."/>
            <person name="Elias D.A."/>
        </authorList>
    </citation>
    <scope>NUCLEOTIDE SEQUENCE [LARGE SCALE GENOMIC DNA]</scope>
    <source>
        <strain evidence="2 3">DSM 2059</strain>
    </source>
</reference>
<keyword evidence="1" id="KW-1133">Transmembrane helix</keyword>
<evidence type="ECO:0000313" key="2">
    <source>
        <dbReference type="EMBL" id="EPR34045.1"/>
    </source>
</evidence>
<keyword evidence="3" id="KW-1185">Reference proteome</keyword>
<keyword evidence="1" id="KW-0812">Transmembrane</keyword>
<accession>S7TBX8</accession>
<dbReference type="EMBL" id="ATHJ01000124">
    <property type="protein sequence ID" value="EPR34045.1"/>
    <property type="molecule type" value="Genomic_DNA"/>
</dbReference>
<sequence length="31" mass="3357">MQSTYVRVAISVVCAGFLLAHVVWHADRIGG</sequence>
<evidence type="ECO:0000256" key="1">
    <source>
        <dbReference type="SAM" id="Phobius"/>
    </source>
</evidence>
<gene>
    <name evidence="2" type="ORF">dsmv_3484</name>
</gene>
<keyword evidence="1" id="KW-0472">Membrane</keyword>